<dbReference type="Pfam" id="PF12826">
    <property type="entry name" value="HHH_2"/>
    <property type="match status" value="1"/>
</dbReference>
<dbReference type="InterPro" id="IPR012340">
    <property type="entry name" value="NA-bd_OB-fold"/>
</dbReference>
<protein>
    <recommendedName>
        <fullName evidence="1">DNA ligase (NAD(+))</fullName>
        <ecNumber evidence="1">6.5.1.2</ecNumber>
    </recommendedName>
</protein>
<dbReference type="InterPro" id="IPR036420">
    <property type="entry name" value="BRCT_dom_sf"/>
</dbReference>
<evidence type="ECO:0000256" key="1">
    <source>
        <dbReference type="ARBA" id="ARBA00012722"/>
    </source>
</evidence>
<dbReference type="InterPro" id="IPR013840">
    <property type="entry name" value="DNAligase_N"/>
</dbReference>
<dbReference type="EC" id="6.5.1.2" evidence="1"/>
<dbReference type="GO" id="GO:0046872">
    <property type="term" value="F:metal ion binding"/>
    <property type="evidence" value="ECO:0007669"/>
    <property type="project" value="UniProtKB-KW"/>
</dbReference>
<feature type="compositionally biased region" description="Low complexity" evidence="9">
    <location>
        <begin position="730"/>
        <end position="747"/>
    </location>
</feature>
<keyword evidence="5" id="KW-0460">Magnesium</keyword>
<dbReference type="Gene3D" id="1.10.287.610">
    <property type="entry name" value="Helix hairpin bin"/>
    <property type="match status" value="1"/>
</dbReference>
<dbReference type="EMBL" id="JAVFKY010000001">
    <property type="protein sequence ID" value="KAK5584706.1"/>
    <property type="molecule type" value="Genomic_DNA"/>
</dbReference>
<evidence type="ECO:0000259" key="10">
    <source>
        <dbReference type="SMART" id="SM00532"/>
    </source>
</evidence>
<evidence type="ECO:0000256" key="9">
    <source>
        <dbReference type="SAM" id="MobiDB-lite"/>
    </source>
</evidence>
<dbReference type="SUPFAM" id="SSF50249">
    <property type="entry name" value="Nucleic acid-binding proteins"/>
    <property type="match status" value="1"/>
</dbReference>
<sequence length="823" mass="94421">MFRHQSKSLKTFISTIKNNNYDNNKKFLPISKFTTTNDINKNNSNNNNNNNNNININIDNNDDIEELRNKIKRYNDLYYNKSISEISDFEYDKLFKRLENLEKKFNQQIVTNQIGAPINYSNNRGLKFRHKSRMLSLQNTYSKDDIIAFKNKIEKFLLKQQPVQTQKLIEYSLELKYDGIGISLVYENNILKRVLTRGDGEVGEDITTNALQFIPSLKNLLTLPSNLTKYKDFEIRGEVVLNKSYLKIINKLKLDNNDQHQYKNTRNIVSGILRKSIEEDENSDDSLNIEPMLLLNEQMKFDFFPYNFIPTNNNNNNNNNNSSGDNNNNNIIIDERCNSQSKNLKLFEKMGFQIDSGSSNLVTLSINNNDDIKNIEEFIKEWEFKKRENHNWDIDGIVIKVNDINIQRILGDINRSPRWAFAYKFGAKSEVSTINDIVLQVGKSGRITPVAIVEPIQVHGVTISRATLNNLSYINKLKINIGSKVLIERAGDVIPKIIGKVNTHQDNTNNTSIIMDNDNKFIKSLFKCNEKGNIICPCNLETELINKVGYVDYFCVADNCPNQLLQQISWFVDKKAMNIQGVGKSQISILLENDLIEDFSDLYELHKYKDKLLSLKGFSYTKVNNLLDSIEASKQRGLASLLCAIGIPGIGSSNSKILSKKFQSLDNLINSTSIESIEIQSGLGRQTSESIFNFFNPLDQFEKQSLDFLIYKFKSNNLKLTHNNIIDEINDNDTNNNNNNNNNNNGNHSLSNKYIVITGKFKLGDRDFVKDYIQRKFNSKVQSSINSLTQILLIGEKPAIAKLNKANELGLQIKNEDEFEFEN</sequence>
<dbReference type="Gene3D" id="3.30.470.30">
    <property type="entry name" value="DNA ligase/mRNA capping enzyme"/>
    <property type="match status" value="1"/>
</dbReference>
<evidence type="ECO:0000256" key="8">
    <source>
        <dbReference type="ARBA" id="ARBA00034005"/>
    </source>
</evidence>
<organism evidence="11 12">
    <name type="scientific">Dictyostelium firmibasis</name>
    <dbReference type="NCBI Taxonomy" id="79012"/>
    <lineage>
        <taxon>Eukaryota</taxon>
        <taxon>Amoebozoa</taxon>
        <taxon>Evosea</taxon>
        <taxon>Eumycetozoa</taxon>
        <taxon>Dictyostelia</taxon>
        <taxon>Dictyosteliales</taxon>
        <taxon>Dictyosteliaceae</taxon>
        <taxon>Dictyostelium</taxon>
    </lineage>
</organism>
<dbReference type="PANTHER" id="PTHR36911">
    <property type="entry name" value="LIM ZINC-BINDING DOMAIN-CONTAINING PROTEIN-RELATED"/>
    <property type="match status" value="1"/>
</dbReference>
<evidence type="ECO:0000256" key="7">
    <source>
        <dbReference type="ARBA" id="ARBA00023204"/>
    </source>
</evidence>
<dbReference type="Gene3D" id="3.40.50.10190">
    <property type="entry name" value="BRCT domain"/>
    <property type="match status" value="1"/>
</dbReference>
<dbReference type="InterPro" id="IPR013839">
    <property type="entry name" value="DNAligase_adenylation"/>
</dbReference>
<dbReference type="AlphaFoldDB" id="A0AAN7Z029"/>
<dbReference type="Proteomes" id="UP001344447">
    <property type="component" value="Unassembled WGS sequence"/>
</dbReference>
<dbReference type="GO" id="GO:0006281">
    <property type="term" value="P:DNA repair"/>
    <property type="evidence" value="ECO:0007669"/>
    <property type="project" value="UniProtKB-KW"/>
</dbReference>
<evidence type="ECO:0000313" key="12">
    <source>
        <dbReference type="Proteomes" id="UP001344447"/>
    </source>
</evidence>
<dbReference type="Pfam" id="PF03120">
    <property type="entry name" value="OB_DNA_ligase"/>
    <property type="match status" value="1"/>
</dbReference>
<comment type="caution">
    <text evidence="11">The sequence shown here is derived from an EMBL/GenBank/DDBJ whole genome shotgun (WGS) entry which is preliminary data.</text>
</comment>
<dbReference type="GO" id="GO:0006260">
    <property type="term" value="P:DNA replication"/>
    <property type="evidence" value="ECO:0007669"/>
    <property type="project" value="UniProtKB-KW"/>
</dbReference>
<feature type="domain" description="NAD-dependent DNA ligase N-terminal" evidence="10">
    <location>
        <begin position="59"/>
        <end position="576"/>
    </location>
</feature>
<accession>A0AAN7Z029</accession>
<dbReference type="InterPro" id="IPR033136">
    <property type="entry name" value="DNA_ligase_CS"/>
</dbReference>
<dbReference type="Gene3D" id="2.40.50.140">
    <property type="entry name" value="Nucleic acid-binding proteins"/>
    <property type="match status" value="1"/>
</dbReference>
<evidence type="ECO:0000256" key="4">
    <source>
        <dbReference type="ARBA" id="ARBA00022763"/>
    </source>
</evidence>
<gene>
    <name evidence="11" type="ORF">RB653_006322</name>
</gene>
<dbReference type="InterPro" id="IPR001679">
    <property type="entry name" value="DNA_ligase"/>
</dbReference>
<dbReference type="PANTHER" id="PTHR36911:SF1">
    <property type="entry name" value="LIM ZINC-BINDING DOMAIN-CONTAINING PROTEIN"/>
    <property type="match status" value="1"/>
</dbReference>
<evidence type="ECO:0000256" key="6">
    <source>
        <dbReference type="ARBA" id="ARBA00023027"/>
    </source>
</evidence>
<keyword evidence="7" id="KW-0234">DNA repair</keyword>
<evidence type="ECO:0000256" key="3">
    <source>
        <dbReference type="ARBA" id="ARBA00022705"/>
    </source>
</evidence>
<keyword evidence="12" id="KW-1185">Reference proteome</keyword>
<dbReference type="SMART" id="SM00532">
    <property type="entry name" value="LIGANc"/>
    <property type="match status" value="1"/>
</dbReference>
<evidence type="ECO:0000313" key="11">
    <source>
        <dbReference type="EMBL" id="KAK5584706.1"/>
    </source>
</evidence>
<keyword evidence="2" id="KW-0436">Ligase</keyword>
<dbReference type="InterPro" id="IPR004150">
    <property type="entry name" value="NAD_DNA_ligase_OB"/>
</dbReference>
<keyword evidence="6" id="KW-0520">NAD</keyword>
<dbReference type="GO" id="GO:0003911">
    <property type="term" value="F:DNA ligase (NAD+) activity"/>
    <property type="evidence" value="ECO:0007669"/>
    <property type="project" value="UniProtKB-EC"/>
</dbReference>
<keyword evidence="3" id="KW-0235">DNA replication</keyword>
<dbReference type="Gene3D" id="1.10.150.20">
    <property type="entry name" value="5' to 3' exonuclease, C-terminal subdomain"/>
    <property type="match status" value="2"/>
</dbReference>
<dbReference type="SUPFAM" id="SSF47781">
    <property type="entry name" value="RuvA domain 2-like"/>
    <property type="match status" value="1"/>
</dbReference>
<dbReference type="InterPro" id="IPR041663">
    <property type="entry name" value="DisA/LigA_HHH"/>
</dbReference>
<dbReference type="CDD" id="cd17748">
    <property type="entry name" value="BRCT_DNA_ligase_like"/>
    <property type="match status" value="1"/>
</dbReference>
<name>A0AAN7Z029_9MYCE</name>
<dbReference type="InterPro" id="IPR010994">
    <property type="entry name" value="RuvA_2-like"/>
</dbReference>
<dbReference type="HAMAP" id="MF_01588">
    <property type="entry name" value="DNA_ligase_A"/>
    <property type="match status" value="1"/>
</dbReference>
<proteinExistence type="inferred from homology"/>
<keyword evidence="4" id="KW-0227">DNA damage</keyword>
<dbReference type="SUPFAM" id="SSF56091">
    <property type="entry name" value="DNA ligase/mRNA capping enzyme, catalytic domain"/>
    <property type="match status" value="1"/>
</dbReference>
<dbReference type="PIRSF" id="PIRSF001604">
    <property type="entry name" value="LigA"/>
    <property type="match status" value="1"/>
</dbReference>
<evidence type="ECO:0000256" key="5">
    <source>
        <dbReference type="ARBA" id="ARBA00022842"/>
    </source>
</evidence>
<dbReference type="PROSITE" id="PS01056">
    <property type="entry name" value="DNA_LIGASE_N2"/>
    <property type="match status" value="1"/>
</dbReference>
<comment type="catalytic activity">
    <reaction evidence="8">
        <text>NAD(+) + (deoxyribonucleotide)n-3'-hydroxyl + 5'-phospho-(deoxyribonucleotide)m = (deoxyribonucleotide)n+m + AMP + beta-nicotinamide D-nucleotide.</text>
        <dbReference type="EC" id="6.5.1.2"/>
    </reaction>
</comment>
<evidence type="ECO:0000256" key="2">
    <source>
        <dbReference type="ARBA" id="ARBA00022598"/>
    </source>
</evidence>
<dbReference type="Pfam" id="PF01653">
    <property type="entry name" value="DNA_ligase_aden"/>
    <property type="match status" value="2"/>
</dbReference>
<reference evidence="11 12" key="1">
    <citation type="submission" date="2023-11" db="EMBL/GenBank/DDBJ databases">
        <title>Dfirmibasis_genome.</title>
        <authorList>
            <person name="Edelbroek B."/>
            <person name="Kjellin J."/>
            <person name="Jerlstrom-Hultqvist J."/>
            <person name="Soderbom F."/>
        </authorList>
    </citation>
    <scope>NUCLEOTIDE SEQUENCE [LARGE SCALE GENOMIC DNA]</scope>
    <source>
        <strain evidence="11 12">TNS-C-14</strain>
    </source>
</reference>
<feature type="region of interest" description="Disordered" evidence="9">
    <location>
        <begin position="730"/>
        <end position="749"/>
    </location>
</feature>